<dbReference type="Gene3D" id="3.60.10.10">
    <property type="entry name" value="Endonuclease/exonuclease/phosphatase"/>
    <property type="match status" value="1"/>
</dbReference>
<feature type="domain" description="Endonuclease/exonuclease/phosphatase" evidence="2">
    <location>
        <begin position="92"/>
        <end position="344"/>
    </location>
</feature>
<sequence>MSFKQLKQLSVTRPRPSSIACALVLFAGCGDDGGAGTTADASGTSTMTDAGTTTGTTTGTTSSTGEAPTTTEETSTGTTGAVVPPLGPWTVMTFNVMCAGCTPEGFEDWDARVPYTGDTIRRHDPDLIGMQELFLGEEVAQIEAELPGYTSIWFAKPDSMSLDYADAAIFYRSDMFTEVEHGFYWLSPTPDVPYSTGFSIPQFARMVTWARLRAIADDHEFFFATTHFDNNSPSQELSAPVVLERTAALASELPVILVGDFNSRTDDLAYVLLTEGEAGAGPRFDDAFVLAGAWSSDSNLEPVPVYDPSQRIDHVFVAGAPWQASDWVVDLWGYGPMQHETSDHFAIVVELAVP</sequence>
<evidence type="ECO:0000313" key="4">
    <source>
        <dbReference type="Proteomes" id="UP001164459"/>
    </source>
</evidence>
<keyword evidence="4" id="KW-1185">Reference proteome</keyword>
<gene>
    <name evidence="3" type="ORF">O0S08_46710</name>
</gene>
<dbReference type="PANTHER" id="PTHR12121">
    <property type="entry name" value="CARBON CATABOLITE REPRESSOR PROTEIN 4"/>
    <property type="match status" value="1"/>
</dbReference>
<dbReference type="RefSeq" id="WP_269036025.1">
    <property type="nucleotide sequence ID" value="NZ_CP114040.1"/>
</dbReference>
<evidence type="ECO:0000259" key="2">
    <source>
        <dbReference type="Pfam" id="PF03372"/>
    </source>
</evidence>
<organism evidence="3 4">
    <name type="scientific">Nannocystis punicea</name>
    <dbReference type="NCBI Taxonomy" id="2995304"/>
    <lineage>
        <taxon>Bacteria</taxon>
        <taxon>Pseudomonadati</taxon>
        <taxon>Myxococcota</taxon>
        <taxon>Polyangia</taxon>
        <taxon>Nannocystales</taxon>
        <taxon>Nannocystaceae</taxon>
        <taxon>Nannocystis</taxon>
    </lineage>
</organism>
<evidence type="ECO:0000256" key="1">
    <source>
        <dbReference type="SAM" id="MobiDB-lite"/>
    </source>
</evidence>
<dbReference type="SUPFAM" id="SSF56219">
    <property type="entry name" value="DNase I-like"/>
    <property type="match status" value="1"/>
</dbReference>
<reference evidence="3" key="1">
    <citation type="submission" date="2022-11" db="EMBL/GenBank/DDBJ databases">
        <title>Minimal conservation of predation-associated metabolite biosynthetic gene clusters underscores biosynthetic potential of Myxococcota including descriptions for ten novel species: Archangium lansinium sp. nov., Myxococcus landrumus sp. nov., Nannocystis bai.</title>
        <authorList>
            <person name="Ahearne A."/>
            <person name="Stevens C."/>
            <person name="Dowd S."/>
        </authorList>
    </citation>
    <scope>NUCLEOTIDE SEQUENCE</scope>
    <source>
        <strain evidence="3">Fl3</strain>
    </source>
</reference>
<dbReference type="Proteomes" id="UP001164459">
    <property type="component" value="Chromosome"/>
</dbReference>
<dbReference type="PANTHER" id="PTHR12121:SF36">
    <property type="entry name" value="ENDONUCLEASE_EXONUCLEASE_PHOSPHATASE DOMAIN-CONTAINING PROTEIN"/>
    <property type="match status" value="1"/>
</dbReference>
<keyword evidence="3" id="KW-0540">Nuclease</keyword>
<keyword evidence="3" id="KW-0378">Hydrolase</keyword>
<dbReference type="InterPro" id="IPR050410">
    <property type="entry name" value="CCR4/nocturin_mRNA_transcr"/>
</dbReference>
<accession>A0ABY7H351</accession>
<name>A0ABY7H351_9BACT</name>
<dbReference type="Pfam" id="PF03372">
    <property type="entry name" value="Exo_endo_phos"/>
    <property type="match status" value="1"/>
</dbReference>
<dbReference type="GO" id="GO:0004519">
    <property type="term" value="F:endonuclease activity"/>
    <property type="evidence" value="ECO:0007669"/>
    <property type="project" value="UniProtKB-KW"/>
</dbReference>
<evidence type="ECO:0000313" key="3">
    <source>
        <dbReference type="EMBL" id="WAS93681.1"/>
    </source>
</evidence>
<protein>
    <submittedName>
        <fullName evidence="3">Endonuclease/exonuclease/phosphatase family protein</fullName>
    </submittedName>
</protein>
<proteinExistence type="predicted"/>
<dbReference type="InterPro" id="IPR036691">
    <property type="entry name" value="Endo/exonu/phosph_ase_sf"/>
</dbReference>
<feature type="region of interest" description="Disordered" evidence="1">
    <location>
        <begin position="36"/>
        <end position="82"/>
    </location>
</feature>
<dbReference type="EMBL" id="CP114040">
    <property type="protein sequence ID" value="WAS93681.1"/>
    <property type="molecule type" value="Genomic_DNA"/>
</dbReference>
<dbReference type="PROSITE" id="PS51257">
    <property type="entry name" value="PROKAR_LIPOPROTEIN"/>
    <property type="match status" value="1"/>
</dbReference>
<feature type="compositionally biased region" description="Low complexity" evidence="1">
    <location>
        <begin position="37"/>
        <end position="80"/>
    </location>
</feature>
<dbReference type="InterPro" id="IPR005135">
    <property type="entry name" value="Endo/exonuclease/phosphatase"/>
</dbReference>
<keyword evidence="3" id="KW-0255">Endonuclease</keyword>